<dbReference type="Proteomes" id="UP000004659">
    <property type="component" value="Unassembled WGS sequence"/>
</dbReference>
<evidence type="ECO:0000256" key="1">
    <source>
        <dbReference type="SAM" id="MobiDB-lite"/>
    </source>
</evidence>
<proteinExistence type="predicted"/>
<dbReference type="RefSeq" id="WP_002965371.1">
    <property type="nucleotide sequence ID" value="NZ_EQ999546.1"/>
</dbReference>
<dbReference type="AlphaFoldDB" id="A0A0E1WZP8"/>
<gene>
    <name evidence="2" type="ORF">BALG_00429</name>
</gene>
<feature type="region of interest" description="Disordered" evidence="1">
    <location>
        <begin position="28"/>
        <end position="58"/>
    </location>
</feature>
<evidence type="ECO:0000313" key="2">
    <source>
        <dbReference type="EMBL" id="EEZ30310.1"/>
    </source>
</evidence>
<dbReference type="HOGENOM" id="CLU_174588_0_0_5"/>
<sequence length="108" mass="11971">MATNVFHAKGEGEKIGRCGEGITTAAMSLHSGSPERGMRLPLPSGFRRGTGRKTGDRRSVDDRNLAFQLWLFKGIEDYKYVTNPLSGRDGFLSRGRSNLLTRGRFPLL</sequence>
<name>A0A0E1WZP8_9HYPH</name>
<dbReference type="GeneID" id="93015059"/>
<reference evidence="2" key="1">
    <citation type="submission" date="2009-01" db="EMBL/GenBank/DDBJ databases">
        <title>The Genome Sequence of Brucella pinnipedialis M292/94/1.</title>
        <authorList>
            <consortium name="The Broad Institute Genome Sequencing Platform"/>
            <person name="Ward D."/>
            <person name="Young S.K."/>
            <person name="Kodira C.D."/>
            <person name="Zeng Q."/>
            <person name="Koehrsen M."/>
            <person name="Alvarado L."/>
            <person name="Berlin A."/>
            <person name="Borenstein D."/>
            <person name="Chen Z."/>
            <person name="Engels R."/>
            <person name="Freedman E."/>
            <person name="Gellesch M."/>
            <person name="Goldberg J."/>
            <person name="Griggs A."/>
            <person name="Gujja S."/>
            <person name="Heiman D."/>
            <person name="Hepburn T."/>
            <person name="Howarth C."/>
            <person name="Jen D."/>
            <person name="Larson L."/>
            <person name="Lewis B."/>
            <person name="Mehta T."/>
            <person name="Park D."/>
            <person name="Pearson M."/>
            <person name="Roberts A."/>
            <person name="Saif S."/>
            <person name="Shea T."/>
            <person name="Shenoy N."/>
            <person name="Sisk P."/>
            <person name="Stolte C."/>
            <person name="Sykes S."/>
            <person name="Walk T."/>
            <person name="White J."/>
            <person name="Yandava C."/>
            <person name="Whatmore A.M."/>
            <person name="Perrett L.L."/>
            <person name="O'Callaghan D."/>
            <person name="Nusbaum C."/>
            <person name="Galagan J."/>
            <person name="Birren B."/>
        </authorList>
    </citation>
    <scope>NUCLEOTIDE SEQUENCE [LARGE SCALE GENOMIC DNA]</scope>
    <source>
        <strain evidence="2">M292/94/1</strain>
    </source>
</reference>
<protein>
    <submittedName>
        <fullName evidence="2">Uncharacterized protein</fullName>
    </submittedName>
</protein>
<organism evidence="2">
    <name type="scientific">Brucella pinnipedialis M292/94/1</name>
    <dbReference type="NCBI Taxonomy" id="520462"/>
    <lineage>
        <taxon>Bacteria</taxon>
        <taxon>Pseudomonadati</taxon>
        <taxon>Pseudomonadota</taxon>
        <taxon>Alphaproteobacteria</taxon>
        <taxon>Hyphomicrobiales</taxon>
        <taxon>Brucellaceae</taxon>
        <taxon>Brucella/Ochrobactrum group</taxon>
        <taxon>Brucella</taxon>
    </lineage>
</organism>
<accession>A0A0E1WZP8</accession>
<dbReference type="EMBL" id="EQ999546">
    <property type="protein sequence ID" value="EEZ30310.1"/>
    <property type="molecule type" value="Genomic_DNA"/>
</dbReference>